<reference evidence="1 2" key="1">
    <citation type="submission" date="2022-06" db="EMBL/GenBank/DDBJ databases">
        <title>Haloarcula sp. a new haloarchaeum isolate from saline soil.</title>
        <authorList>
            <person name="Strakova D."/>
            <person name="Galisteo C."/>
            <person name="Sanchez-Porro C."/>
            <person name="Ventosa A."/>
        </authorList>
    </citation>
    <scope>NUCLEOTIDE SEQUENCE [LARGE SCALE GENOMIC DNA]</scope>
    <source>
        <strain evidence="1 2">S1CR25-12</strain>
    </source>
</reference>
<comment type="caution">
    <text evidence="1">The sequence shown here is derived from an EMBL/GenBank/DDBJ whole genome shotgun (WGS) entry which is preliminary data.</text>
</comment>
<dbReference type="Proteomes" id="UP001259659">
    <property type="component" value="Unassembled WGS sequence"/>
</dbReference>
<protein>
    <submittedName>
        <fullName evidence="1">Uncharacterized protein</fullName>
    </submittedName>
</protein>
<evidence type="ECO:0000313" key="2">
    <source>
        <dbReference type="Proteomes" id="UP001259659"/>
    </source>
</evidence>
<organism evidence="1 2">
    <name type="scientific">Haloarcula saliterrae</name>
    <dbReference type="NCBI Taxonomy" id="2950534"/>
    <lineage>
        <taxon>Archaea</taxon>
        <taxon>Methanobacteriati</taxon>
        <taxon>Methanobacteriota</taxon>
        <taxon>Stenosarchaea group</taxon>
        <taxon>Halobacteria</taxon>
        <taxon>Halobacteriales</taxon>
        <taxon>Haloarculaceae</taxon>
        <taxon>Haloarcula</taxon>
    </lineage>
</organism>
<keyword evidence="2" id="KW-1185">Reference proteome</keyword>
<evidence type="ECO:0000313" key="1">
    <source>
        <dbReference type="EMBL" id="MDS0261721.1"/>
    </source>
</evidence>
<accession>A0ABU2FIW4</accession>
<sequence>MNTRRLGLTLLFVCLALAALSTPAAADETLEGSTINASAQQEATNLERLETVADRAGLSAPTNAMLFIDDSGDAYLVGTAQQTRPGRSRFLPAVS</sequence>
<proteinExistence type="predicted"/>
<gene>
    <name evidence="1" type="ORF">NDI56_20160</name>
</gene>
<name>A0ABU2FIW4_9EURY</name>
<dbReference type="EMBL" id="JAMQON010000008">
    <property type="protein sequence ID" value="MDS0261721.1"/>
    <property type="molecule type" value="Genomic_DNA"/>
</dbReference>
<dbReference type="RefSeq" id="WP_310921639.1">
    <property type="nucleotide sequence ID" value="NZ_JAMQON010000008.1"/>
</dbReference>